<dbReference type="HOGENOM" id="CLU_031285_3_1_11"/>
<dbReference type="PANTHER" id="PTHR43649:SF12">
    <property type="entry name" value="DIACETYLCHITOBIOSE BINDING PROTEIN DASA"/>
    <property type="match status" value="1"/>
</dbReference>
<keyword evidence="3" id="KW-1185">Reference proteome</keyword>
<dbReference type="Gene3D" id="3.40.190.10">
    <property type="entry name" value="Periplasmic binding protein-like II"/>
    <property type="match status" value="2"/>
</dbReference>
<evidence type="ECO:0000313" key="3">
    <source>
        <dbReference type="Proteomes" id="UP000000657"/>
    </source>
</evidence>
<accession>Q0RLF2</accession>
<dbReference type="CDD" id="cd14748">
    <property type="entry name" value="PBP2_UgpB"/>
    <property type="match status" value="1"/>
</dbReference>
<dbReference type="OrthoDB" id="2509690at2"/>
<dbReference type="PANTHER" id="PTHR43649">
    <property type="entry name" value="ARABINOSE-BINDING PROTEIN-RELATED"/>
    <property type="match status" value="1"/>
</dbReference>
<dbReference type="InterPro" id="IPR006059">
    <property type="entry name" value="SBP"/>
</dbReference>
<feature type="compositionally biased region" description="Low complexity" evidence="1">
    <location>
        <begin position="27"/>
        <end position="37"/>
    </location>
</feature>
<dbReference type="AlphaFoldDB" id="Q0RLF2"/>
<evidence type="ECO:0008006" key="4">
    <source>
        <dbReference type="Google" id="ProtNLM"/>
    </source>
</evidence>
<reference evidence="2 3" key="1">
    <citation type="journal article" date="2007" name="Genome Res.">
        <title>Genome characteristics of facultatively symbiotic Frankia sp. strains reflect host range and host plant biogeography.</title>
        <authorList>
            <person name="Normand P."/>
            <person name="Lapierre P."/>
            <person name="Tisa L.S."/>
            <person name="Gogarten J.P."/>
            <person name="Alloisio N."/>
            <person name="Bagnarol E."/>
            <person name="Bassi C.A."/>
            <person name="Berry A.M."/>
            <person name="Bickhart D.M."/>
            <person name="Choisne N."/>
            <person name="Couloux A."/>
            <person name="Cournoyer B."/>
            <person name="Cruveiller S."/>
            <person name="Daubin V."/>
            <person name="Demange N."/>
            <person name="Francino M.P."/>
            <person name="Goltsman E."/>
            <person name="Huang Y."/>
            <person name="Kopp O.R."/>
            <person name="Labarre L."/>
            <person name="Lapidus A."/>
            <person name="Lavire C."/>
            <person name="Marechal J."/>
            <person name="Martinez M."/>
            <person name="Mastronunzio J.E."/>
            <person name="Mullin B.C."/>
            <person name="Niemann J."/>
            <person name="Pujic P."/>
            <person name="Rawnsley T."/>
            <person name="Rouy Z."/>
            <person name="Schenowitz C."/>
            <person name="Sellstedt A."/>
            <person name="Tavares F."/>
            <person name="Tomkins J.P."/>
            <person name="Vallenet D."/>
            <person name="Valverde C."/>
            <person name="Wall L.G."/>
            <person name="Wang Y."/>
            <person name="Medigue C."/>
            <person name="Benson D.R."/>
        </authorList>
    </citation>
    <scope>NUCLEOTIDE SEQUENCE [LARGE SCALE GENOMIC DNA]</scope>
    <source>
        <strain evidence="3">DSM 45986 / CECT 9034 / ACN14a</strain>
    </source>
</reference>
<proteinExistence type="predicted"/>
<dbReference type="Pfam" id="PF01547">
    <property type="entry name" value="SBP_bac_1"/>
    <property type="match status" value="1"/>
</dbReference>
<feature type="compositionally biased region" description="Basic and acidic residues" evidence="1">
    <location>
        <begin position="8"/>
        <end position="23"/>
    </location>
</feature>
<sequence>MPVARPRLARERRAPEHPAGEHRPRLRLPQPRLSQPRLPRPHLLRAAAAVTLVAALAAACATDSSTSESAQAPAGATGTIPQLAADQKVSIVFESYNLLSTGTWKPVVEGLIAQFEKEHPNITVKGQPPQGVTSGNEYTTSIKNQVLAGNPPDVGQITFNALRFAATSLGAAPIDTLVGKGALAANYAGAHPYAPSVPKLGEVDGRTYAVPYVFSTPVMWINKTLFAQAGLDPANPPKTWADVRAAALAIKARTGKEGVEVNCLTKQTVDWCWQSMVLSNGGRVMAPDASRLTFADAPAVETVAMSQDLVRSGAMPNLDQQQALKAFSSGQLGMMVESSAVQAALMAGAKANNWELGATGEPGFGSKPVVPTNSGSALAIFSKDPAKQRAAWELIKFLTSDYAYTQISSKIGYLPLRTGLIDDPNGLQAWAKANPLIRPNLDQLTRLQPWAAFPGDNYLQIQDTMMTAVEGAVFSGKDPAATLASAQKQASDLMPAR</sequence>
<evidence type="ECO:0000256" key="1">
    <source>
        <dbReference type="SAM" id="MobiDB-lite"/>
    </source>
</evidence>
<dbReference type="EMBL" id="CT573213">
    <property type="protein sequence ID" value="CAJ61652.1"/>
    <property type="molecule type" value="Genomic_DNA"/>
</dbReference>
<dbReference type="SUPFAM" id="SSF53850">
    <property type="entry name" value="Periplasmic binding protein-like II"/>
    <property type="match status" value="1"/>
</dbReference>
<dbReference type="InterPro" id="IPR050490">
    <property type="entry name" value="Bact_solute-bd_prot1"/>
</dbReference>
<gene>
    <name evidence="2" type="ordered locus">FRAAL3008</name>
</gene>
<organism evidence="2 3">
    <name type="scientific">Frankia alni (strain DSM 45986 / CECT 9034 / ACN14a)</name>
    <dbReference type="NCBI Taxonomy" id="326424"/>
    <lineage>
        <taxon>Bacteria</taxon>
        <taxon>Bacillati</taxon>
        <taxon>Actinomycetota</taxon>
        <taxon>Actinomycetes</taxon>
        <taxon>Frankiales</taxon>
        <taxon>Frankiaceae</taxon>
        <taxon>Frankia</taxon>
    </lineage>
</organism>
<dbReference type="STRING" id="326424.FRAAL3008"/>
<dbReference type="Proteomes" id="UP000000657">
    <property type="component" value="Chromosome"/>
</dbReference>
<name>Q0RLF2_FRAAA</name>
<evidence type="ECO:0000313" key="2">
    <source>
        <dbReference type="EMBL" id="CAJ61652.1"/>
    </source>
</evidence>
<dbReference type="RefSeq" id="WP_011604158.1">
    <property type="nucleotide sequence ID" value="NC_008278.1"/>
</dbReference>
<protein>
    <recommendedName>
        <fullName evidence="4">ABC transporter substrate-binding protein</fullName>
    </recommendedName>
</protein>
<dbReference type="KEGG" id="fal:FRAAL3008"/>
<feature type="region of interest" description="Disordered" evidence="1">
    <location>
        <begin position="1"/>
        <end position="37"/>
    </location>
</feature>
<dbReference type="eggNOG" id="COG1653">
    <property type="taxonomic scope" value="Bacteria"/>
</dbReference>